<keyword evidence="3 9" id="KW-0812">Transmembrane</keyword>
<comment type="subcellular location">
    <subcellularLocation>
        <location evidence="1">Golgi apparatus membrane</location>
        <topology evidence="1">Single-pass type II membrane protein</topology>
    </subcellularLocation>
</comment>
<evidence type="ECO:0000256" key="4">
    <source>
        <dbReference type="ARBA" id="ARBA00022968"/>
    </source>
</evidence>
<feature type="domain" description="Trichome birefringence-like C-terminal" evidence="10">
    <location>
        <begin position="208"/>
        <end position="487"/>
    </location>
</feature>
<evidence type="ECO:0000256" key="9">
    <source>
        <dbReference type="SAM" id="Phobius"/>
    </source>
</evidence>
<comment type="caution">
    <text evidence="12">The sequence shown here is derived from an EMBL/GenBank/DDBJ whole genome shotgun (WGS) entry which is preliminary data.</text>
</comment>
<evidence type="ECO:0000313" key="13">
    <source>
        <dbReference type="Proteomes" id="UP000829196"/>
    </source>
</evidence>
<sequence>MEIALSKKFLCACTVQRSLVSSVGIMVLFLITASWFLVSSRSSIFPLSVKVAEDIQNTENTTKMGSGNHSDGRLILDARDIPFAESKKSRKAEAGFTSIPNSSYDKIRSGEDSNSSENSTKTVTERLDRRISIWAPASHNTSSHSSNSGKAKFGDCDLYHGKWIYDPTGPLYTNITCPVLTQSQNCQGNGRPDKDYENWRWKPDQCNIPRFDARKFLEMMKGKILAFIGDSVARNQMESMLCILWQVEAPRMRGNRRMHRWHFRSTSTTIVRIWSSWLVHKSAPRGIVRVHLDKPDEAFFEFLPMFDVVVLSSGHWFSKGSIYLLNGDIVGSQLKHSDRDQRNHINSMNAYNIAMETVLTAIATHPNYTGVTILRTYSPDHYNGGSCSSNAEPAKKLAGNGHTVTMHDKQVESFKEAVKKVSNGSKLRLMDITEVFGYRHDGHPGRYGNPDAKNLMGRHIGGRRQSEDCLHWCMPGPVDIWNEILFEILKREL</sequence>
<evidence type="ECO:0000259" key="11">
    <source>
        <dbReference type="Pfam" id="PF14416"/>
    </source>
</evidence>
<keyword evidence="4" id="KW-0735">Signal-anchor</keyword>
<protein>
    <recommendedName>
        <fullName evidence="14">Trichome birefringence-like N-terminal domain-containing protein</fullName>
    </recommendedName>
</protein>
<dbReference type="Pfam" id="PF13839">
    <property type="entry name" value="PC-Esterase"/>
    <property type="match status" value="1"/>
</dbReference>
<dbReference type="InterPro" id="IPR026057">
    <property type="entry name" value="TBL_C"/>
</dbReference>
<comment type="similarity">
    <text evidence="2">Belongs to the PC-esterase family. TBL subfamily.</text>
</comment>
<dbReference type="InterPro" id="IPR029962">
    <property type="entry name" value="TBL"/>
</dbReference>
<keyword evidence="7 9" id="KW-0472">Membrane</keyword>
<evidence type="ECO:0008006" key="14">
    <source>
        <dbReference type="Google" id="ProtNLM"/>
    </source>
</evidence>
<evidence type="ECO:0000256" key="7">
    <source>
        <dbReference type="ARBA" id="ARBA00023136"/>
    </source>
</evidence>
<keyword evidence="6" id="KW-0333">Golgi apparatus</keyword>
<dbReference type="PANTHER" id="PTHR32285:SF18">
    <property type="entry name" value="PROTEIN TRICHOME BIREFRINGENCE-LIKE 18"/>
    <property type="match status" value="1"/>
</dbReference>
<evidence type="ECO:0000313" key="12">
    <source>
        <dbReference type="EMBL" id="KAI0494337.1"/>
    </source>
</evidence>
<proteinExistence type="inferred from homology"/>
<keyword evidence="5 9" id="KW-1133">Transmembrane helix</keyword>
<keyword evidence="13" id="KW-1185">Reference proteome</keyword>
<reference evidence="12" key="1">
    <citation type="journal article" date="2022" name="Front. Genet.">
        <title>Chromosome-Scale Assembly of the Dendrobium nobile Genome Provides Insights Into the Molecular Mechanism of the Biosynthesis of the Medicinal Active Ingredient of Dendrobium.</title>
        <authorList>
            <person name="Xu Q."/>
            <person name="Niu S.-C."/>
            <person name="Li K.-L."/>
            <person name="Zheng P.-J."/>
            <person name="Zhang X.-J."/>
            <person name="Jia Y."/>
            <person name="Liu Y."/>
            <person name="Niu Y.-X."/>
            <person name="Yu L.-H."/>
            <person name="Chen D.-F."/>
            <person name="Zhang G.-Q."/>
        </authorList>
    </citation>
    <scope>NUCLEOTIDE SEQUENCE</scope>
    <source>
        <tissue evidence="12">Leaf</tissue>
    </source>
</reference>
<organism evidence="12 13">
    <name type="scientific">Dendrobium nobile</name>
    <name type="common">Orchid</name>
    <dbReference type="NCBI Taxonomy" id="94219"/>
    <lineage>
        <taxon>Eukaryota</taxon>
        <taxon>Viridiplantae</taxon>
        <taxon>Streptophyta</taxon>
        <taxon>Embryophyta</taxon>
        <taxon>Tracheophyta</taxon>
        <taxon>Spermatophyta</taxon>
        <taxon>Magnoliopsida</taxon>
        <taxon>Liliopsida</taxon>
        <taxon>Asparagales</taxon>
        <taxon>Orchidaceae</taxon>
        <taxon>Epidendroideae</taxon>
        <taxon>Malaxideae</taxon>
        <taxon>Dendrobiinae</taxon>
        <taxon>Dendrobium</taxon>
    </lineage>
</organism>
<dbReference type="GO" id="GO:0000139">
    <property type="term" value="C:Golgi membrane"/>
    <property type="evidence" value="ECO:0007669"/>
    <property type="project" value="UniProtKB-SubCell"/>
</dbReference>
<evidence type="ECO:0000256" key="5">
    <source>
        <dbReference type="ARBA" id="ARBA00022989"/>
    </source>
</evidence>
<dbReference type="SMR" id="A0A8T3AD54"/>
<evidence type="ECO:0000259" key="10">
    <source>
        <dbReference type="Pfam" id="PF13839"/>
    </source>
</evidence>
<accession>A0A8T3AD54</accession>
<dbReference type="GO" id="GO:1990538">
    <property type="term" value="F:xylan O-acetyltransferase activity"/>
    <property type="evidence" value="ECO:0007669"/>
    <property type="project" value="UniProtKB-ARBA"/>
</dbReference>
<dbReference type="AlphaFoldDB" id="A0A8T3AD54"/>
<feature type="region of interest" description="Disordered" evidence="8">
    <location>
        <begin position="103"/>
        <end position="123"/>
    </location>
</feature>
<name>A0A8T3AD54_DENNO</name>
<dbReference type="EMBL" id="JAGYWB010000017">
    <property type="protein sequence ID" value="KAI0494337.1"/>
    <property type="molecule type" value="Genomic_DNA"/>
</dbReference>
<feature type="compositionally biased region" description="Polar residues" evidence="8">
    <location>
        <begin position="112"/>
        <end position="122"/>
    </location>
</feature>
<dbReference type="OrthoDB" id="630188at2759"/>
<evidence type="ECO:0000256" key="2">
    <source>
        <dbReference type="ARBA" id="ARBA00007727"/>
    </source>
</evidence>
<evidence type="ECO:0000256" key="6">
    <source>
        <dbReference type="ARBA" id="ARBA00023034"/>
    </source>
</evidence>
<dbReference type="InterPro" id="IPR025846">
    <property type="entry name" value="TBL_N"/>
</dbReference>
<feature type="domain" description="Trichome birefringence-like N-terminal" evidence="11">
    <location>
        <begin position="155"/>
        <end position="207"/>
    </location>
</feature>
<dbReference type="Proteomes" id="UP000829196">
    <property type="component" value="Unassembled WGS sequence"/>
</dbReference>
<evidence type="ECO:0000256" key="3">
    <source>
        <dbReference type="ARBA" id="ARBA00022692"/>
    </source>
</evidence>
<dbReference type="Pfam" id="PF14416">
    <property type="entry name" value="PMR5N"/>
    <property type="match status" value="1"/>
</dbReference>
<evidence type="ECO:0000256" key="8">
    <source>
        <dbReference type="SAM" id="MobiDB-lite"/>
    </source>
</evidence>
<gene>
    <name evidence="12" type="ORF">KFK09_024471</name>
</gene>
<feature type="transmembrane region" description="Helical" evidence="9">
    <location>
        <begin position="20"/>
        <end position="38"/>
    </location>
</feature>
<dbReference type="PANTHER" id="PTHR32285">
    <property type="entry name" value="PROTEIN TRICHOME BIREFRINGENCE-LIKE 9-RELATED"/>
    <property type="match status" value="1"/>
</dbReference>
<evidence type="ECO:0000256" key="1">
    <source>
        <dbReference type="ARBA" id="ARBA00004323"/>
    </source>
</evidence>